<evidence type="ECO:0000256" key="1">
    <source>
        <dbReference type="SAM" id="MobiDB-lite"/>
    </source>
</evidence>
<gene>
    <name evidence="2" type="ORF">SAMN05216596_101340</name>
</gene>
<protein>
    <submittedName>
        <fullName evidence="2">Uncharacterized protein</fullName>
    </submittedName>
</protein>
<feature type="region of interest" description="Disordered" evidence="1">
    <location>
        <begin position="1"/>
        <end position="35"/>
    </location>
</feature>
<sequence length="35" mass="3762">MEKAAGFVNPPEIKSARSPSAGNEHYDKGGFTLRV</sequence>
<keyword evidence="3" id="KW-1185">Reference proteome</keyword>
<proteinExistence type="predicted"/>
<comment type="caution">
    <text evidence="2">The sequence shown here is derived from an EMBL/GenBank/DDBJ whole genome shotgun (WGS) entry which is preliminary data.</text>
</comment>
<reference evidence="2 3" key="1">
    <citation type="submission" date="2016-10" db="EMBL/GenBank/DDBJ databases">
        <authorList>
            <person name="Varghese N."/>
            <person name="Submissions S."/>
        </authorList>
    </citation>
    <scope>NUCLEOTIDE SEQUENCE [LARGE SCALE GENOMIC DNA]</scope>
    <source>
        <strain evidence="2 3">DSM 14939</strain>
    </source>
</reference>
<name>A0A1H0JG54_9PSED</name>
<dbReference type="EMBL" id="FNJH01000001">
    <property type="protein sequence ID" value="SDO42747.1"/>
    <property type="molecule type" value="Genomic_DNA"/>
</dbReference>
<accession>A0A1H0JG54</accession>
<organism evidence="2 3">
    <name type="scientific">Pseudomonas congelans</name>
    <dbReference type="NCBI Taxonomy" id="200452"/>
    <lineage>
        <taxon>Bacteria</taxon>
        <taxon>Pseudomonadati</taxon>
        <taxon>Pseudomonadota</taxon>
        <taxon>Gammaproteobacteria</taxon>
        <taxon>Pseudomonadales</taxon>
        <taxon>Pseudomonadaceae</taxon>
        <taxon>Pseudomonas</taxon>
    </lineage>
</organism>
<dbReference type="Proteomes" id="UP000183042">
    <property type="component" value="Unassembled WGS sequence"/>
</dbReference>
<evidence type="ECO:0000313" key="2">
    <source>
        <dbReference type="EMBL" id="SDO42747.1"/>
    </source>
</evidence>
<evidence type="ECO:0000313" key="3">
    <source>
        <dbReference type="Proteomes" id="UP000183042"/>
    </source>
</evidence>